<reference evidence="2" key="1">
    <citation type="submission" date="2020-10" db="EMBL/GenBank/DDBJ databases">
        <authorList>
            <person name="Kikuchi T."/>
        </authorList>
    </citation>
    <scope>NUCLEOTIDE SEQUENCE</scope>
    <source>
        <strain evidence="2">NKZ352</strain>
    </source>
</reference>
<sequence length="94" mass="9908">MKKNLSFLGRAGHFASSPYKAGPGLEKCPEVDRAGPSPSRPPDHFPGPARAHAGFFLKMGPKARARPPGLTHKPVVSRLVRGPACHPPGPPTIS</sequence>
<accession>A0A8S1GY33</accession>
<comment type="caution">
    <text evidence="2">The sequence shown here is derived from an EMBL/GenBank/DDBJ whole genome shotgun (WGS) entry which is preliminary data.</text>
</comment>
<keyword evidence="3" id="KW-1185">Reference proteome</keyword>
<organism evidence="2 3">
    <name type="scientific">Caenorhabditis auriculariae</name>
    <dbReference type="NCBI Taxonomy" id="2777116"/>
    <lineage>
        <taxon>Eukaryota</taxon>
        <taxon>Metazoa</taxon>
        <taxon>Ecdysozoa</taxon>
        <taxon>Nematoda</taxon>
        <taxon>Chromadorea</taxon>
        <taxon>Rhabditida</taxon>
        <taxon>Rhabditina</taxon>
        <taxon>Rhabditomorpha</taxon>
        <taxon>Rhabditoidea</taxon>
        <taxon>Rhabditidae</taxon>
        <taxon>Peloderinae</taxon>
        <taxon>Caenorhabditis</taxon>
    </lineage>
</organism>
<dbReference type="EMBL" id="CAJGYM010000008">
    <property type="protein sequence ID" value="CAD6188121.1"/>
    <property type="molecule type" value="Genomic_DNA"/>
</dbReference>
<protein>
    <submittedName>
        <fullName evidence="2">Uncharacterized protein</fullName>
    </submittedName>
</protein>
<evidence type="ECO:0000313" key="3">
    <source>
        <dbReference type="Proteomes" id="UP000835052"/>
    </source>
</evidence>
<evidence type="ECO:0000313" key="2">
    <source>
        <dbReference type="EMBL" id="CAD6188121.1"/>
    </source>
</evidence>
<gene>
    <name evidence="2" type="ORF">CAUJ_LOCUS4040</name>
</gene>
<feature type="region of interest" description="Disordered" evidence="1">
    <location>
        <begin position="16"/>
        <end position="52"/>
    </location>
</feature>
<name>A0A8S1GY33_9PELO</name>
<evidence type="ECO:0000256" key="1">
    <source>
        <dbReference type="SAM" id="MobiDB-lite"/>
    </source>
</evidence>
<dbReference type="Proteomes" id="UP000835052">
    <property type="component" value="Unassembled WGS sequence"/>
</dbReference>
<dbReference type="AlphaFoldDB" id="A0A8S1GY33"/>
<proteinExistence type="predicted"/>